<dbReference type="AlphaFoldDB" id="A0A0B5DHE3"/>
<accession>A0A0B5DHE3</accession>
<dbReference type="PANTHER" id="PTHR35176:SF2">
    <property type="entry name" value="F420H(2)-DEPENDENT REDUCTASE RV1155"/>
    <property type="match status" value="1"/>
</dbReference>
<dbReference type="Proteomes" id="UP000325763">
    <property type="component" value="Chromosome"/>
</dbReference>
<dbReference type="InterPro" id="IPR012349">
    <property type="entry name" value="Split_barrel_FMN-bd"/>
</dbReference>
<dbReference type="InterPro" id="IPR011576">
    <property type="entry name" value="Pyridox_Oxase_N"/>
</dbReference>
<sequence>MPRMTRDEARRCFAGARVARLATVDPEGRPHLVPMVFARHGEDGIVTAVDRKPKSSPRLKRLRNVAVTPAVSLLVDVYDEDWERLWWARADGGARTVWPDAADEQDRDARRTALALLARKYPQYRDVPPDGPVVLITVHRWSGWRASGEPRTTG</sequence>
<evidence type="ECO:0000259" key="2">
    <source>
        <dbReference type="Pfam" id="PF01243"/>
    </source>
</evidence>
<dbReference type="OrthoDB" id="9812086at2"/>
<gene>
    <name evidence="4" type="ORF">CP978_05190</name>
    <name evidence="3" type="ORF">SNOD_04795</name>
</gene>
<dbReference type="GO" id="GO:0070967">
    <property type="term" value="F:coenzyme F420 binding"/>
    <property type="evidence" value="ECO:0007669"/>
    <property type="project" value="TreeGrafter"/>
</dbReference>
<dbReference type="NCBIfam" id="TIGR03668">
    <property type="entry name" value="Rv0121_F420"/>
    <property type="match status" value="1"/>
</dbReference>
<dbReference type="Proteomes" id="UP000031526">
    <property type="component" value="Chromosome"/>
</dbReference>
<dbReference type="GO" id="GO:0005829">
    <property type="term" value="C:cytosol"/>
    <property type="evidence" value="ECO:0007669"/>
    <property type="project" value="TreeGrafter"/>
</dbReference>
<evidence type="ECO:0000256" key="1">
    <source>
        <dbReference type="ARBA" id="ARBA00023002"/>
    </source>
</evidence>
<name>A0A0B5DHE3_9ACTN</name>
<evidence type="ECO:0000313" key="4">
    <source>
        <dbReference type="EMBL" id="QEV38006.1"/>
    </source>
</evidence>
<dbReference type="Gene3D" id="2.30.110.10">
    <property type="entry name" value="Electron Transport, Fmn-binding Protein, Chain A"/>
    <property type="match status" value="1"/>
</dbReference>
<proteinExistence type="predicted"/>
<evidence type="ECO:0000313" key="5">
    <source>
        <dbReference type="Proteomes" id="UP000031526"/>
    </source>
</evidence>
<evidence type="ECO:0000313" key="6">
    <source>
        <dbReference type="Proteomes" id="UP000325763"/>
    </source>
</evidence>
<dbReference type="InterPro" id="IPR052019">
    <property type="entry name" value="F420H2_bilvrd_red/Heme_oxyg"/>
</dbReference>
<dbReference type="EMBL" id="CP023747">
    <property type="protein sequence ID" value="QEV38006.1"/>
    <property type="molecule type" value="Genomic_DNA"/>
</dbReference>
<dbReference type="PANTHER" id="PTHR35176">
    <property type="entry name" value="HEME OXYGENASE HI_0854-RELATED"/>
    <property type="match status" value="1"/>
</dbReference>
<organism evidence="3 5">
    <name type="scientific">Streptomyces nodosus</name>
    <dbReference type="NCBI Taxonomy" id="40318"/>
    <lineage>
        <taxon>Bacteria</taxon>
        <taxon>Bacillati</taxon>
        <taxon>Actinomycetota</taxon>
        <taxon>Actinomycetes</taxon>
        <taxon>Kitasatosporales</taxon>
        <taxon>Streptomycetaceae</taxon>
        <taxon>Streptomyces</taxon>
    </lineage>
</organism>
<dbReference type="KEGG" id="snq:CP978_05190"/>
<keyword evidence="5" id="KW-1185">Reference proteome</keyword>
<dbReference type="EMBL" id="CP009313">
    <property type="protein sequence ID" value="AJE39422.1"/>
    <property type="molecule type" value="Genomic_DNA"/>
</dbReference>
<protein>
    <submittedName>
        <fullName evidence="3">F420-dependent protein</fullName>
    </submittedName>
    <submittedName>
        <fullName evidence="4">TIGR03668 family PPOX class F420-dependent oxidoreductase</fullName>
    </submittedName>
</protein>
<dbReference type="HOGENOM" id="CLU_115786_0_0_11"/>
<feature type="domain" description="Pyridoxamine 5'-phosphate oxidase N-terminal" evidence="2">
    <location>
        <begin position="6"/>
        <end position="144"/>
    </location>
</feature>
<dbReference type="InterPro" id="IPR019967">
    <property type="entry name" value="F420-dep_enz_PPOX_Rv0121"/>
</dbReference>
<reference evidence="5" key="1">
    <citation type="submission" date="2014-09" db="EMBL/GenBank/DDBJ databases">
        <title>Sequence of the Streptomyces nodosus genome.</title>
        <authorList>
            <person name="Sweeney P."/>
            <person name="Stephens N."/>
            <person name="Murphy C."/>
            <person name="Caffrey P."/>
        </authorList>
    </citation>
    <scope>NUCLEOTIDE SEQUENCE [LARGE SCALE GENOMIC DNA]</scope>
    <source>
        <strain evidence="5">ATCC 14899</strain>
    </source>
</reference>
<dbReference type="GO" id="GO:0016627">
    <property type="term" value="F:oxidoreductase activity, acting on the CH-CH group of donors"/>
    <property type="evidence" value="ECO:0007669"/>
    <property type="project" value="TreeGrafter"/>
</dbReference>
<dbReference type="SUPFAM" id="SSF50475">
    <property type="entry name" value="FMN-binding split barrel"/>
    <property type="match status" value="1"/>
</dbReference>
<evidence type="ECO:0000313" key="3">
    <source>
        <dbReference type="EMBL" id="AJE39422.1"/>
    </source>
</evidence>
<reference evidence="3 5" key="2">
    <citation type="journal article" date="2016" name="Appl. Microbiol. Biotechnol.">
        <title>Exploiting the genome sequence of Streptomyces nodosus for enhanced antibiotic production.</title>
        <authorList>
            <person name="Sweeney P."/>
            <person name="Murphy C.D."/>
            <person name="Caffrey P."/>
        </authorList>
    </citation>
    <scope>NUCLEOTIDE SEQUENCE [LARGE SCALE GENOMIC DNA]</scope>
    <source>
        <strain evidence="3 5">ATCC 14899</strain>
    </source>
</reference>
<keyword evidence="1" id="KW-0560">Oxidoreductase</keyword>
<reference evidence="4 6" key="3">
    <citation type="submission" date="2017-09" db="EMBL/GenBank/DDBJ databases">
        <title>Streptomyces genome completion.</title>
        <authorList>
            <person name="Lee N."/>
            <person name="Cho B.-K."/>
        </authorList>
    </citation>
    <scope>NUCLEOTIDE SEQUENCE [LARGE SCALE GENOMIC DNA]</scope>
    <source>
        <strain evidence="4 6">ATCC 14899</strain>
    </source>
</reference>
<dbReference type="RefSeq" id="WP_043437927.1">
    <property type="nucleotide sequence ID" value="NZ_CP009313.1"/>
</dbReference>
<dbReference type="STRING" id="40318.SNOD_04795"/>
<dbReference type="Pfam" id="PF01243">
    <property type="entry name" value="PNPOx_N"/>
    <property type="match status" value="1"/>
</dbReference>